<evidence type="ECO:0000256" key="7">
    <source>
        <dbReference type="ARBA" id="ARBA00023136"/>
    </source>
</evidence>
<dbReference type="Pfam" id="PF09721">
    <property type="entry name" value="Exosortase_EpsH"/>
    <property type="match status" value="1"/>
</dbReference>
<name>A0A839HH12_9GAMM</name>
<keyword evidence="5" id="KW-0378">Hydrolase</keyword>
<evidence type="ECO:0000256" key="6">
    <source>
        <dbReference type="ARBA" id="ARBA00022989"/>
    </source>
</evidence>
<dbReference type="NCBIfam" id="TIGR04178">
    <property type="entry name" value="exo_archaeo"/>
    <property type="match status" value="1"/>
</dbReference>
<dbReference type="EMBL" id="JABVCQ010000043">
    <property type="protein sequence ID" value="MBB1127240.1"/>
    <property type="molecule type" value="Genomic_DNA"/>
</dbReference>
<feature type="transmembrane region" description="Helical" evidence="8">
    <location>
        <begin position="98"/>
        <end position="118"/>
    </location>
</feature>
<organism evidence="10 11">
    <name type="scientific">Thiospirillum jenense</name>
    <dbReference type="NCBI Taxonomy" id="1653858"/>
    <lineage>
        <taxon>Bacteria</taxon>
        <taxon>Pseudomonadati</taxon>
        <taxon>Pseudomonadota</taxon>
        <taxon>Gammaproteobacteria</taxon>
        <taxon>Chromatiales</taxon>
        <taxon>Chromatiaceae</taxon>
        <taxon>Thiospirillum</taxon>
    </lineage>
</organism>
<feature type="domain" description="Methanolan biosynthesis EpsI" evidence="9">
    <location>
        <begin position="121"/>
        <end position="306"/>
    </location>
</feature>
<dbReference type="GO" id="GO:0005886">
    <property type="term" value="C:plasma membrane"/>
    <property type="evidence" value="ECO:0007669"/>
    <property type="project" value="UniProtKB-SubCell"/>
</dbReference>
<dbReference type="NCBIfam" id="TIGR02914">
    <property type="entry name" value="EpsI_fam"/>
    <property type="match status" value="1"/>
</dbReference>
<sequence length="323" mass="36824">SIVVPILANGVRAYLIVMIAHWTDMQFAIGVDHLIYGWVFFGLVMFLLFALGHLWREPAPIELKISPDSTTSTRPPFIVKNIYSLVFSSIQNLTKQQVVYLIKGNALLSVSLLMLLTFPTLDSIISMPANDSSTPLILPNGQAGWLNIENTLINWTPRYLNTTQLERQSYRKDNHQVKLIVAFYANATGELINSENVLVPEKDVYWRMPNQHQYVADIAGKQQTVIESQLHSATSQWLIWHWYWVNGTVTTNTIHAKLVATFTVFSRQPRREAAIIIATRFSEKTQIELARIQLKEFAGAMRDSIESNLNTTMLSNEKIIRKH</sequence>
<dbReference type="GO" id="GO:0008233">
    <property type="term" value="F:peptidase activity"/>
    <property type="evidence" value="ECO:0007669"/>
    <property type="project" value="UniProtKB-KW"/>
</dbReference>
<dbReference type="AlphaFoldDB" id="A0A839HH12"/>
<evidence type="ECO:0000313" key="11">
    <source>
        <dbReference type="Proteomes" id="UP000548632"/>
    </source>
</evidence>
<evidence type="ECO:0000313" key="10">
    <source>
        <dbReference type="EMBL" id="MBB1127240.1"/>
    </source>
</evidence>
<feature type="transmembrane region" description="Helical" evidence="8">
    <location>
        <begin position="35"/>
        <end position="55"/>
    </location>
</feature>
<dbReference type="InterPro" id="IPR026392">
    <property type="entry name" value="Exo/Archaeosortase_dom"/>
</dbReference>
<gene>
    <name evidence="10" type="primary">epsI</name>
    <name evidence="10" type="ORF">HUK38_13555</name>
</gene>
<evidence type="ECO:0000256" key="1">
    <source>
        <dbReference type="ARBA" id="ARBA00004651"/>
    </source>
</evidence>
<evidence type="ECO:0000259" key="9">
    <source>
        <dbReference type="Pfam" id="PF11984"/>
    </source>
</evidence>
<keyword evidence="6 8" id="KW-1133">Transmembrane helix</keyword>
<dbReference type="Proteomes" id="UP000548632">
    <property type="component" value="Unassembled WGS sequence"/>
</dbReference>
<evidence type="ECO:0000256" key="8">
    <source>
        <dbReference type="SAM" id="Phobius"/>
    </source>
</evidence>
<keyword evidence="11" id="KW-1185">Reference proteome</keyword>
<reference evidence="10 11" key="1">
    <citation type="journal article" date="2020" name="Arch. Microbiol.">
        <title>The genome sequence of the giant phototrophic gammaproteobacterium Thiospirillum jenense gives insight into its physiological properties and phylogenetic relationships.</title>
        <authorList>
            <person name="Imhoff J.F."/>
            <person name="Meyer T.E."/>
            <person name="Kyndt J.A."/>
        </authorList>
    </citation>
    <scope>NUCLEOTIDE SEQUENCE [LARGE SCALE GENOMIC DNA]</scope>
    <source>
        <strain evidence="10 11">DSM 216</strain>
    </source>
</reference>
<dbReference type="Pfam" id="PF11984">
    <property type="entry name" value="DUF3485"/>
    <property type="match status" value="1"/>
</dbReference>
<keyword evidence="7 8" id="KW-0472">Membrane</keyword>
<keyword evidence="3" id="KW-0645">Protease</keyword>
<feature type="non-terminal residue" evidence="10">
    <location>
        <position position="1"/>
    </location>
</feature>
<dbReference type="InterPro" id="IPR014263">
    <property type="entry name" value="Methanolan_biosynth_EpsI"/>
</dbReference>
<keyword evidence="2" id="KW-1003">Cell membrane</keyword>
<evidence type="ECO:0000256" key="2">
    <source>
        <dbReference type="ARBA" id="ARBA00022475"/>
    </source>
</evidence>
<dbReference type="GO" id="GO:0006508">
    <property type="term" value="P:proteolysis"/>
    <property type="evidence" value="ECO:0007669"/>
    <property type="project" value="UniProtKB-KW"/>
</dbReference>
<protein>
    <submittedName>
        <fullName evidence="10">EpsI family protein</fullName>
    </submittedName>
</protein>
<evidence type="ECO:0000256" key="3">
    <source>
        <dbReference type="ARBA" id="ARBA00022670"/>
    </source>
</evidence>
<evidence type="ECO:0000256" key="4">
    <source>
        <dbReference type="ARBA" id="ARBA00022692"/>
    </source>
</evidence>
<keyword evidence="4 8" id="KW-0812">Transmembrane</keyword>
<proteinExistence type="predicted"/>
<accession>A0A839HH12</accession>
<dbReference type="InterPro" id="IPR019127">
    <property type="entry name" value="Exosortase"/>
</dbReference>
<comment type="caution">
    <text evidence="10">The sequence shown here is derived from an EMBL/GenBank/DDBJ whole genome shotgun (WGS) entry which is preliminary data.</text>
</comment>
<dbReference type="RefSeq" id="WP_182584867.1">
    <property type="nucleotide sequence ID" value="NZ_JABVCQ010000043.1"/>
</dbReference>
<comment type="subcellular location">
    <subcellularLocation>
        <location evidence="1">Cell membrane</location>
        <topology evidence="1">Multi-pass membrane protein</topology>
    </subcellularLocation>
</comment>
<evidence type="ECO:0000256" key="5">
    <source>
        <dbReference type="ARBA" id="ARBA00022801"/>
    </source>
</evidence>